<reference evidence="1" key="1">
    <citation type="journal article" date="2019" name="Sci. Rep.">
        <title>Draft genome of Tanacetum cinerariifolium, the natural source of mosquito coil.</title>
        <authorList>
            <person name="Yamashiro T."/>
            <person name="Shiraishi A."/>
            <person name="Satake H."/>
            <person name="Nakayama K."/>
        </authorList>
    </citation>
    <scope>NUCLEOTIDE SEQUENCE</scope>
</reference>
<dbReference type="GO" id="GO:0016787">
    <property type="term" value="F:hydrolase activity"/>
    <property type="evidence" value="ECO:0007669"/>
    <property type="project" value="UniProtKB-KW"/>
</dbReference>
<sequence>MVKPDDRKIYALTCGKIDATTECFLLAGCYKEVAEAYAKDDMISNCLSVCKEGYAKITYFLPKKFVCDLLRKRKNKKLNLDPEVVAEAFMSIDDPLLILSSENVSPEIDAPCAIFVDLRKSKEEIESVLFPRINTLNVHTSSNNAGSIPELSSSNTLPDAYMNMNTVKLQMNWKVLEEISNAINRKGVEPNKLSVAPMIKLKNIVLPKMQQL</sequence>
<keyword evidence="1" id="KW-0378">Hydrolase</keyword>
<proteinExistence type="predicted"/>
<keyword evidence="1" id="KW-0347">Helicase</keyword>
<keyword evidence="1" id="KW-0547">Nucleotide-binding</keyword>
<dbReference type="GO" id="GO:0004386">
    <property type="term" value="F:helicase activity"/>
    <property type="evidence" value="ECO:0007669"/>
    <property type="project" value="UniProtKB-KW"/>
</dbReference>
<dbReference type="GO" id="GO:0005524">
    <property type="term" value="F:ATP binding"/>
    <property type="evidence" value="ECO:0007669"/>
    <property type="project" value="UniProtKB-KW"/>
</dbReference>
<dbReference type="PANTHER" id="PTHR21529:SF4">
    <property type="entry name" value="TPR AND ANKYRIN REPEAT-CONTAINING PROTEIN 1"/>
    <property type="match status" value="1"/>
</dbReference>
<evidence type="ECO:0000313" key="1">
    <source>
        <dbReference type="EMBL" id="GEU56936.1"/>
    </source>
</evidence>
<organism evidence="1">
    <name type="scientific">Tanacetum cinerariifolium</name>
    <name type="common">Dalmatian daisy</name>
    <name type="synonym">Chrysanthemum cinerariifolium</name>
    <dbReference type="NCBI Taxonomy" id="118510"/>
    <lineage>
        <taxon>Eukaryota</taxon>
        <taxon>Viridiplantae</taxon>
        <taxon>Streptophyta</taxon>
        <taxon>Embryophyta</taxon>
        <taxon>Tracheophyta</taxon>
        <taxon>Spermatophyta</taxon>
        <taxon>Magnoliopsida</taxon>
        <taxon>eudicotyledons</taxon>
        <taxon>Gunneridae</taxon>
        <taxon>Pentapetalae</taxon>
        <taxon>asterids</taxon>
        <taxon>campanulids</taxon>
        <taxon>Asterales</taxon>
        <taxon>Asteraceae</taxon>
        <taxon>Asteroideae</taxon>
        <taxon>Anthemideae</taxon>
        <taxon>Anthemidinae</taxon>
        <taxon>Tanacetum</taxon>
    </lineage>
</organism>
<name>A0A6L2L5N9_TANCI</name>
<accession>A0A6L2L5N9</accession>
<protein>
    <submittedName>
        <fullName evidence="1">UvrD-like helicase, ATP-binding domain, P-loop containing nucleoside triphosphate hydrolase</fullName>
    </submittedName>
</protein>
<gene>
    <name evidence="1" type="ORF">Tci_028914</name>
</gene>
<comment type="caution">
    <text evidence="1">The sequence shown here is derived from an EMBL/GenBank/DDBJ whole genome shotgun (WGS) entry which is preliminary data.</text>
</comment>
<dbReference type="EMBL" id="BKCJ010003748">
    <property type="protein sequence ID" value="GEU56936.1"/>
    <property type="molecule type" value="Genomic_DNA"/>
</dbReference>
<dbReference type="InterPro" id="IPR039904">
    <property type="entry name" value="TRANK1"/>
</dbReference>
<keyword evidence="1" id="KW-0067">ATP-binding</keyword>
<dbReference type="AlphaFoldDB" id="A0A6L2L5N9"/>
<dbReference type="PANTHER" id="PTHR21529">
    <property type="entry name" value="MAMMARY TURMOR VIRUS RECEPTOR HOMOLOG 1, 2 MTVR1, 2"/>
    <property type="match status" value="1"/>
</dbReference>